<feature type="region of interest" description="Disordered" evidence="1">
    <location>
        <begin position="366"/>
        <end position="396"/>
    </location>
</feature>
<sequence>MLNRGGPISKLVGGSLGLASEYKADSRQRKAAAEARQHQASLSQPGSWQHQGHGRQYDFSRYDDDLTDEDEILDLDEAQQTLNGAVPKAKFDMERFIQQHPPSPGGTAGLSSYVLLPQRRPKSQHKGFVRAYAPELQQCDIDQSTWLELLDGCEQSINKNSWFHVMNASVFFTGKAAMLATGVSPALHMASMAIHASVEASRRGYLNHQQNKYLDSMNEVFFKPRGLYCMVVKYEPSSNDMVQNVDLEGQIHESIVTRQEQSKWKSPFSNSSMKLEGDMEMPPPAFLVFPELDHADQEPTSNWIKNFGRVMDSYKDRRAAAKFEAEDPHPQMPAAPRQEFASVYGDPNSAVNKGGFISLASKGMKSSLGPSGGLADKLAERRTARKTRREKKKSGRPLHKLMKADMLYLMVTNLPSQEVLDAVVERSI</sequence>
<dbReference type="PANTHER" id="PTHR38887:SF1">
    <property type="entry name" value="RAS MODIFICATION PROTEIN ERF4"/>
    <property type="match status" value="1"/>
</dbReference>
<dbReference type="Proteomes" id="UP000770015">
    <property type="component" value="Unassembled WGS sequence"/>
</dbReference>
<evidence type="ECO:0000313" key="2">
    <source>
        <dbReference type="EMBL" id="KAH6683552.1"/>
    </source>
</evidence>
<organism evidence="2 3">
    <name type="scientific">Plectosphaerella plurivora</name>
    <dbReference type="NCBI Taxonomy" id="936078"/>
    <lineage>
        <taxon>Eukaryota</taxon>
        <taxon>Fungi</taxon>
        <taxon>Dikarya</taxon>
        <taxon>Ascomycota</taxon>
        <taxon>Pezizomycotina</taxon>
        <taxon>Sordariomycetes</taxon>
        <taxon>Hypocreomycetidae</taxon>
        <taxon>Glomerellales</taxon>
        <taxon>Plectosphaerellaceae</taxon>
        <taxon>Plectosphaerella</taxon>
    </lineage>
</organism>
<reference evidence="2" key="1">
    <citation type="journal article" date="2021" name="Nat. Commun.">
        <title>Genetic determinants of endophytism in the Arabidopsis root mycobiome.</title>
        <authorList>
            <person name="Mesny F."/>
            <person name="Miyauchi S."/>
            <person name="Thiergart T."/>
            <person name="Pickel B."/>
            <person name="Atanasova L."/>
            <person name="Karlsson M."/>
            <person name="Huettel B."/>
            <person name="Barry K.W."/>
            <person name="Haridas S."/>
            <person name="Chen C."/>
            <person name="Bauer D."/>
            <person name="Andreopoulos W."/>
            <person name="Pangilinan J."/>
            <person name="LaButti K."/>
            <person name="Riley R."/>
            <person name="Lipzen A."/>
            <person name="Clum A."/>
            <person name="Drula E."/>
            <person name="Henrissat B."/>
            <person name="Kohler A."/>
            <person name="Grigoriev I.V."/>
            <person name="Martin F.M."/>
            <person name="Hacquard S."/>
        </authorList>
    </citation>
    <scope>NUCLEOTIDE SEQUENCE</scope>
    <source>
        <strain evidence="2">MPI-SDFR-AT-0117</strain>
    </source>
</reference>
<dbReference type="PANTHER" id="PTHR38887">
    <property type="entry name" value="CHROMOSOME 21, WHOLE GENOME SHOTGUN SEQUENCE"/>
    <property type="match status" value="1"/>
</dbReference>
<evidence type="ECO:0000256" key="1">
    <source>
        <dbReference type="SAM" id="MobiDB-lite"/>
    </source>
</evidence>
<dbReference type="OrthoDB" id="3433125at2759"/>
<feature type="compositionally biased region" description="Basic and acidic residues" evidence="1">
    <location>
        <begin position="22"/>
        <end position="37"/>
    </location>
</feature>
<accession>A0A9P9A8I1</accession>
<name>A0A9P9A8I1_9PEZI</name>
<proteinExistence type="predicted"/>
<gene>
    <name evidence="2" type="ORF">F5X68DRAFT_242403</name>
</gene>
<feature type="compositionally biased region" description="Polar residues" evidence="1">
    <location>
        <begin position="38"/>
        <end position="50"/>
    </location>
</feature>
<dbReference type="EMBL" id="JAGSXJ010000017">
    <property type="protein sequence ID" value="KAH6683552.1"/>
    <property type="molecule type" value="Genomic_DNA"/>
</dbReference>
<comment type="caution">
    <text evidence="2">The sequence shown here is derived from an EMBL/GenBank/DDBJ whole genome shotgun (WGS) entry which is preliminary data.</text>
</comment>
<feature type="compositionally biased region" description="Basic residues" evidence="1">
    <location>
        <begin position="383"/>
        <end position="396"/>
    </location>
</feature>
<feature type="region of interest" description="Disordered" evidence="1">
    <location>
        <begin position="22"/>
        <end position="61"/>
    </location>
</feature>
<evidence type="ECO:0000313" key="3">
    <source>
        <dbReference type="Proteomes" id="UP000770015"/>
    </source>
</evidence>
<keyword evidence="3" id="KW-1185">Reference proteome</keyword>
<dbReference type="AlphaFoldDB" id="A0A9P9A8I1"/>
<protein>
    <submittedName>
        <fullName evidence="2">Uncharacterized protein</fullName>
    </submittedName>
</protein>
<dbReference type="InterPro" id="IPR053221">
    <property type="entry name" value="Burnettramic_acid_biosynth"/>
</dbReference>